<evidence type="ECO:0000256" key="1">
    <source>
        <dbReference type="ARBA" id="ARBA00009865"/>
    </source>
</evidence>
<dbReference type="SMART" id="SM00606">
    <property type="entry name" value="CBD_IV"/>
    <property type="match status" value="1"/>
</dbReference>
<dbReference type="InterPro" id="IPR051795">
    <property type="entry name" value="Glycosyl_Hydrlase_43"/>
</dbReference>
<gene>
    <name evidence="7" type="ORF">DFP95_102171</name>
</gene>
<dbReference type="PROSITE" id="PS51175">
    <property type="entry name" value="CBM6"/>
    <property type="match status" value="1"/>
</dbReference>
<evidence type="ECO:0000256" key="4">
    <source>
        <dbReference type="ARBA" id="ARBA00023295"/>
    </source>
</evidence>
<dbReference type="GO" id="GO:0030246">
    <property type="term" value="F:carbohydrate binding"/>
    <property type="evidence" value="ECO:0007669"/>
    <property type="project" value="InterPro"/>
</dbReference>
<dbReference type="RefSeq" id="WP_115991519.1">
    <property type="nucleotide sequence ID" value="NZ_QRDY01000002.1"/>
</dbReference>
<dbReference type="GO" id="GO:0004553">
    <property type="term" value="F:hydrolase activity, hydrolyzing O-glycosyl compounds"/>
    <property type="evidence" value="ECO:0007669"/>
    <property type="project" value="InterPro"/>
</dbReference>
<evidence type="ECO:0000256" key="2">
    <source>
        <dbReference type="ARBA" id="ARBA00022729"/>
    </source>
</evidence>
<evidence type="ECO:0000313" key="7">
    <source>
        <dbReference type="EMBL" id="RED64750.1"/>
    </source>
</evidence>
<dbReference type="AlphaFoldDB" id="A0A3D9ISK4"/>
<protein>
    <submittedName>
        <fullName evidence="7">Uncharacterized protein DUF1080</fullName>
    </submittedName>
</protein>
<dbReference type="SUPFAM" id="SSF75005">
    <property type="entry name" value="Arabinanase/levansucrase/invertase"/>
    <property type="match status" value="1"/>
</dbReference>
<sequence>MMSGILKKTVAFACLLIALLIPFSGAFAYTNYMTLPSENPNDGIGDPFVMKYNGTFYLYTSTGQNYTGFKCWSSTDAVNWTYAGLCSTEAITNDGYAPEVVYWNGTFYMYTSPRGAGHYVLTSSSPTGPFTLVTGNLGHSIDGSVFIDDNGSWTFYSAGGDGIHAAPMSSPTSIGSDVVLGGTQMGGQWTEGATVIKRNGTYHLTATGNHVLSPGYRVNAFSNTTGPRQPFTPSNNNPILLNSEGSQVGLGHNSIFIGPDLDTYYAVYHNLTSVSSGGLPVRKVNIDAIGWNGDKMAMYGPTNWSMPNPSLPNFEDRFQRASVGAGYSNLNGGTWGISNNFMYQSAKGSTAFYINYENTFTTASDYTAEYNMKEISKGTAGPKLGAVYGYVDASNYGVAILNGNLNRLETVTLVNGVWDTQVNTPLPAGFDITKLHTIRIEKSGTTYKYFVDKMLLETKITTRLGAGKVGYLSCDNEANFGYIAVSNKVNGSGIFDAYKPIPGTIQAVHYNSGGEGVGYHDLSGGNAGGKYIRNDNVDIRDNPEGGHNIGWNSTGEWYKYNVSVKASGTYNLGLRYATTYTGTQVRVWLDSTDVTGLVTLPSTGGWDNWRTYTIKGLNLTGGNHTLRVETVTGEFDFYTLQLNSADNSSFAKSDNFATSFSGDWNWSGGNWAIESGEASINNVGKRTLGSTGWSDYTVEADIKGIDGLNSGIMVRVQNPAQGGAGNDAGLGTDFYQGYLAVISPTQLSLGKQNYNWTTLASAAGTYNLNAWHHMKVVVAGNNIKVYVGDMVNPKIDYTDNSNPFITGKVGMRAHYAHTHFDNFSVTH</sequence>
<feature type="chain" id="PRO_5017758329" evidence="5">
    <location>
        <begin position="29"/>
        <end position="827"/>
    </location>
</feature>
<proteinExistence type="inferred from homology"/>
<comment type="similarity">
    <text evidence="1">Belongs to the glycosyl hydrolase 43 family.</text>
</comment>
<dbReference type="Gene3D" id="2.60.120.560">
    <property type="entry name" value="Exo-inulinase, domain 1"/>
    <property type="match status" value="2"/>
</dbReference>
<keyword evidence="8" id="KW-1185">Reference proteome</keyword>
<dbReference type="Pfam" id="PF06439">
    <property type="entry name" value="3keto-disac_hyd"/>
    <property type="match status" value="1"/>
</dbReference>
<name>A0A3D9ISK4_9BACL</name>
<accession>A0A3D9ISK4</accession>
<dbReference type="EMBL" id="QRDY01000002">
    <property type="protein sequence ID" value="RED64750.1"/>
    <property type="molecule type" value="Genomic_DNA"/>
</dbReference>
<dbReference type="InterPro" id="IPR006584">
    <property type="entry name" value="Cellulose-bd_IV"/>
</dbReference>
<reference evidence="7 8" key="1">
    <citation type="submission" date="2018-07" db="EMBL/GenBank/DDBJ databases">
        <title>Genomic Encyclopedia of Type Strains, Phase III (KMG-III): the genomes of soil and plant-associated and newly described type strains.</title>
        <authorList>
            <person name="Whitman W."/>
        </authorList>
    </citation>
    <scope>NUCLEOTIDE SEQUENCE [LARGE SCALE GENOMIC DNA]</scope>
    <source>
        <strain evidence="7 8">CECT 8236</strain>
    </source>
</reference>
<feature type="domain" description="CBM6" evidence="6">
    <location>
        <begin position="517"/>
        <end position="643"/>
    </location>
</feature>
<keyword evidence="3" id="KW-0378">Hydrolase</keyword>
<keyword evidence="2 5" id="KW-0732">Signal</keyword>
<comment type="caution">
    <text evidence="7">The sequence shown here is derived from an EMBL/GenBank/DDBJ whole genome shotgun (WGS) entry which is preliminary data.</text>
</comment>
<dbReference type="InterPro" id="IPR010496">
    <property type="entry name" value="AL/BT2_dom"/>
</dbReference>
<dbReference type="PANTHER" id="PTHR42812">
    <property type="entry name" value="BETA-XYLOSIDASE"/>
    <property type="match status" value="1"/>
</dbReference>
<dbReference type="OrthoDB" id="9801455at2"/>
<dbReference type="InterPro" id="IPR006710">
    <property type="entry name" value="Glyco_hydro_43"/>
</dbReference>
<dbReference type="CDD" id="cd04080">
    <property type="entry name" value="CBM6_cellulase-like"/>
    <property type="match status" value="1"/>
</dbReference>
<dbReference type="InterPro" id="IPR023296">
    <property type="entry name" value="Glyco_hydro_beta-prop_sf"/>
</dbReference>
<dbReference type="InterPro" id="IPR005084">
    <property type="entry name" value="CBM6"/>
</dbReference>
<feature type="signal peptide" evidence="5">
    <location>
        <begin position="1"/>
        <end position="28"/>
    </location>
</feature>
<dbReference type="Gene3D" id="2.115.10.20">
    <property type="entry name" value="Glycosyl hydrolase domain, family 43"/>
    <property type="match status" value="1"/>
</dbReference>
<dbReference type="Pfam" id="PF03422">
    <property type="entry name" value="CBM_6"/>
    <property type="match status" value="1"/>
</dbReference>
<dbReference type="PANTHER" id="PTHR42812:SF12">
    <property type="entry name" value="BETA-XYLOSIDASE-RELATED"/>
    <property type="match status" value="1"/>
</dbReference>
<dbReference type="Pfam" id="PF04616">
    <property type="entry name" value="Glyco_hydro_43"/>
    <property type="match status" value="1"/>
</dbReference>
<dbReference type="Proteomes" id="UP000256869">
    <property type="component" value="Unassembled WGS sequence"/>
</dbReference>
<keyword evidence="4" id="KW-0326">Glycosidase</keyword>
<evidence type="ECO:0000256" key="3">
    <source>
        <dbReference type="ARBA" id="ARBA00022801"/>
    </source>
</evidence>
<organism evidence="7 8">
    <name type="scientific">Cohnella lupini</name>
    <dbReference type="NCBI Taxonomy" id="1294267"/>
    <lineage>
        <taxon>Bacteria</taxon>
        <taxon>Bacillati</taxon>
        <taxon>Bacillota</taxon>
        <taxon>Bacilli</taxon>
        <taxon>Bacillales</taxon>
        <taxon>Paenibacillaceae</taxon>
        <taxon>Cohnella</taxon>
    </lineage>
</organism>
<dbReference type="GO" id="GO:0005975">
    <property type="term" value="P:carbohydrate metabolic process"/>
    <property type="evidence" value="ECO:0007669"/>
    <property type="project" value="InterPro"/>
</dbReference>
<dbReference type="SUPFAM" id="SSF49785">
    <property type="entry name" value="Galactose-binding domain-like"/>
    <property type="match status" value="1"/>
</dbReference>
<evidence type="ECO:0000313" key="8">
    <source>
        <dbReference type="Proteomes" id="UP000256869"/>
    </source>
</evidence>
<dbReference type="CDD" id="cd08991">
    <property type="entry name" value="GH43_HoAraf43-like"/>
    <property type="match status" value="1"/>
</dbReference>
<evidence type="ECO:0000259" key="6">
    <source>
        <dbReference type="PROSITE" id="PS51175"/>
    </source>
</evidence>
<dbReference type="InterPro" id="IPR008979">
    <property type="entry name" value="Galactose-bd-like_sf"/>
</dbReference>
<dbReference type="Gene3D" id="2.60.120.260">
    <property type="entry name" value="Galactose-binding domain-like"/>
    <property type="match status" value="1"/>
</dbReference>
<evidence type="ECO:0000256" key="5">
    <source>
        <dbReference type="SAM" id="SignalP"/>
    </source>
</evidence>